<dbReference type="AlphaFoldDB" id="A0A8H4FJ83"/>
<keyword evidence="9" id="KW-1185">Reference proteome</keyword>
<protein>
    <submittedName>
        <fullName evidence="8">Cytochrome P450 monooxygenase psoD</fullName>
    </submittedName>
</protein>
<organism evidence="8 9">
    <name type="scientific">Colletotrichum gloeosporioides</name>
    <name type="common">Anthracnose fungus</name>
    <name type="synonym">Glomerella cingulata</name>
    <dbReference type="NCBI Taxonomy" id="474922"/>
    <lineage>
        <taxon>Eukaryota</taxon>
        <taxon>Fungi</taxon>
        <taxon>Dikarya</taxon>
        <taxon>Ascomycota</taxon>
        <taxon>Pezizomycotina</taxon>
        <taxon>Sordariomycetes</taxon>
        <taxon>Hypocreomycetidae</taxon>
        <taxon>Glomerellales</taxon>
        <taxon>Glomerellaceae</taxon>
        <taxon>Colletotrichum</taxon>
        <taxon>Colletotrichum gloeosporioides species complex</taxon>
    </lineage>
</organism>
<feature type="non-terminal residue" evidence="8">
    <location>
        <position position="1"/>
    </location>
</feature>
<dbReference type="InterPro" id="IPR001128">
    <property type="entry name" value="Cyt_P450"/>
</dbReference>
<keyword evidence="7" id="KW-1133">Transmembrane helix</keyword>
<keyword evidence="7" id="KW-0812">Transmembrane</keyword>
<keyword evidence="4 5" id="KW-0408">Iron</keyword>
<dbReference type="InterPro" id="IPR017972">
    <property type="entry name" value="Cyt_P450_CS"/>
</dbReference>
<evidence type="ECO:0000256" key="5">
    <source>
        <dbReference type="PIRSR" id="PIRSR602401-1"/>
    </source>
</evidence>
<reference evidence="8" key="2">
    <citation type="submission" date="2020-03" db="EMBL/GenBank/DDBJ databases">
        <authorList>
            <person name="Fu F.-F."/>
            <person name="Chen J."/>
        </authorList>
    </citation>
    <scope>NUCLEOTIDE SEQUENCE</scope>
    <source>
        <strain evidence="8">Lc1</strain>
    </source>
</reference>
<feature type="transmembrane region" description="Helical" evidence="7">
    <location>
        <begin position="6"/>
        <end position="25"/>
    </location>
</feature>
<name>A0A8H4FJ83_COLGL</name>
<feature type="binding site" description="axial binding residue" evidence="5">
    <location>
        <position position="485"/>
    </location>
    <ligand>
        <name>heme</name>
        <dbReference type="ChEBI" id="CHEBI:30413"/>
    </ligand>
    <ligandPart>
        <name>Fe</name>
        <dbReference type="ChEBI" id="CHEBI:18248"/>
    </ligandPart>
</feature>
<dbReference type="SUPFAM" id="SSF48264">
    <property type="entry name" value="Cytochrome P450"/>
    <property type="match status" value="1"/>
</dbReference>
<dbReference type="InterPro" id="IPR050364">
    <property type="entry name" value="Cytochrome_P450_fung"/>
</dbReference>
<comment type="similarity">
    <text evidence="1 6">Belongs to the cytochrome P450 family.</text>
</comment>
<keyword evidence="6 8" id="KW-0503">Monooxygenase</keyword>
<evidence type="ECO:0000256" key="3">
    <source>
        <dbReference type="ARBA" id="ARBA00023002"/>
    </source>
</evidence>
<keyword evidence="2 5" id="KW-0479">Metal-binding</keyword>
<evidence type="ECO:0000256" key="4">
    <source>
        <dbReference type="ARBA" id="ARBA00023004"/>
    </source>
</evidence>
<dbReference type="RefSeq" id="XP_045263462.1">
    <property type="nucleotide sequence ID" value="XM_045400789.1"/>
</dbReference>
<keyword evidence="5 6" id="KW-0349">Heme</keyword>
<dbReference type="Pfam" id="PF00067">
    <property type="entry name" value="p450"/>
    <property type="match status" value="2"/>
</dbReference>
<dbReference type="GO" id="GO:0005506">
    <property type="term" value="F:iron ion binding"/>
    <property type="evidence" value="ECO:0007669"/>
    <property type="project" value="InterPro"/>
</dbReference>
<evidence type="ECO:0000313" key="9">
    <source>
        <dbReference type="Proteomes" id="UP000613401"/>
    </source>
</evidence>
<evidence type="ECO:0000256" key="6">
    <source>
        <dbReference type="RuleBase" id="RU000461"/>
    </source>
</evidence>
<dbReference type="PRINTS" id="PR00463">
    <property type="entry name" value="EP450I"/>
</dbReference>
<evidence type="ECO:0000256" key="1">
    <source>
        <dbReference type="ARBA" id="ARBA00010617"/>
    </source>
</evidence>
<dbReference type="GeneID" id="69007827"/>
<comment type="cofactor">
    <cofactor evidence="5">
        <name>heme</name>
        <dbReference type="ChEBI" id="CHEBI:30413"/>
    </cofactor>
</comment>
<keyword evidence="3 6" id="KW-0560">Oxidoreductase</keyword>
<dbReference type="EMBL" id="WVTB01000050">
    <property type="protein sequence ID" value="KAF3804303.1"/>
    <property type="molecule type" value="Genomic_DNA"/>
</dbReference>
<dbReference type="Gene3D" id="1.10.630.10">
    <property type="entry name" value="Cytochrome P450"/>
    <property type="match status" value="1"/>
</dbReference>
<dbReference type="Proteomes" id="UP000613401">
    <property type="component" value="Unassembled WGS sequence"/>
</dbReference>
<reference evidence="8" key="1">
    <citation type="journal article" date="2020" name="Phytopathology">
        <title>Genome sequence and comparative analysis of Colletotrichum gloeosporioides isolated from Liriodendron leaves.</title>
        <authorList>
            <person name="Fu F.F."/>
            <person name="Hao Z."/>
            <person name="Wang P."/>
            <person name="Lu Y."/>
            <person name="Xue L.J."/>
            <person name="Wei G."/>
            <person name="Tian Y."/>
            <person name="Baishi H."/>
            <person name="Xu H."/>
            <person name="Shi J."/>
            <person name="Cheng T."/>
            <person name="Wang G."/>
            <person name="Yi Y."/>
            <person name="Chen J."/>
        </authorList>
    </citation>
    <scope>NUCLEOTIDE SEQUENCE</scope>
    <source>
        <strain evidence="8">Lc1</strain>
    </source>
</reference>
<evidence type="ECO:0000256" key="7">
    <source>
        <dbReference type="SAM" id="Phobius"/>
    </source>
</evidence>
<gene>
    <name evidence="8" type="ORF">GCG54_00000655</name>
</gene>
<evidence type="ECO:0000313" key="8">
    <source>
        <dbReference type="EMBL" id="KAF3804303.1"/>
    </source>
</evidence>
<keyword evidence="7" id="KW-0472">Membrane</keyword>
<dbReference type="InterPro" id="IPR036396">
    <property type="entry name" value="Cyt_P450_sf"/>
</dbReference>
<dbReference type="GO" id="GO:0004497">
    <property type="term" value="F:monooxygenase activity"/>
    <property type="evidence" value="ECO:0007669"/>
    <property type="project" value="UniProtKB-KW"/>
</dbReference>
<dbReference type="PROSITE" id="PS00086">
    <property type="entry name" value="CYTOCHROME_P450"/>
    <property type="match status" value="1"/>
</dbReference>
<dbReference type="InterPro" id="IPR002401">
    <property type="entry name" value="Cyt_P450_E_grp-I"/>
</dbReference>
<dbReference type="GO" id="GO:0016705">
    <property type="term" value="F:oxidoreductase activity, acting on paired donors, with incorporation or reduction of molecular oxygen"/>
    <property type="evidence" value="ECO:0007669"/>
    <property type="project" value="InterPro"/>
</dbReference>
<sequence>EMDSFALVIFYLGILVVPGFLFSSLRRLSGRSSKASTHDAQGPQKPARFPGPKQYPIVGRVHDLPRFAMWLKLKEWADEFGPIYQTSMLGQKFVIISDEEMAQELLVKNGNNFAGRPQIRALIDHKLGPAYSALMDRHDTWKFQRKWVHAAMAAAHQQHFYGHIENEVKRWLVTLLLDPEKFHGNTRELTGRIISRLAWDDASLGKAYGDSAIATLTQMSVSGPVVNTMTPLWHLGDLIRYNPWRNHEVAREKNQRAWWLRSFRLAKARYRRSELPSDTWTYRYFEQLQKAGNETLMQSEKDEDFAACMLGFQCLVGVVTISGPMQFFLMCMALHPEWLKRCQDEIDRVCGDRMPTRDDFAELPTVRACLKETLRWRSGVPLGKAVLPTMTFSSLNMTANKFEGVPHQCEQESDFNGVKIEKGTIILACEWNINRVREKYPDPDHYRPDRYLEPGFPTYQEPLSRYPNFRDGVGMHTFGWGRRTCLGQNLVDDEIFVAGAAVCWAFDMGLKKCPATGKDVTFDTEATNSNVILEPLPFPMQFKVRSSERAQILLEGYNAIRDELKV</sequence>
<evidence type="ECO:0000256" key="2">
    <source>
        <dbReference type="ARBA" id="ARBA00022723"/>
    </source>
</evidence>
<proteinExistence type="inferred from homology"/>
<accession>A0A8H4FJ83</accession>
<dbReference type="GO" id="GO:0020037">
    <property type="term" value="F:heme binding"/>
    <property type="evidence" value="ECO:0007669"/>
    <property type="project" value="InterPro"/>
</dbReference>
<comment type="caution">
    <text evidence="8">The sequence shown here is derived from an EMBL/GenBank/DDBJ whole genome shotgun (WGS) entry which is preliminary data.</text>
</comment>
<dbReference type="PANTHER" id="PTHR46300:SF6">
    <property type="entry name" value="CYTOCHROME P450 2C30"/>
    <property type="match status" value="1"/>
</dbReference>
<dbReference type="PANTHER" id="PTHR46300">
    <property type="entry name" value="P450, PUTATIVE (EUROFUNG)-RELATED-RELATED"/>
    <property type="match status" value="1"/>
</dbReference>